<dbReference type="EMBL" id="AVOT02049534">
    <property type="protein sequence ID" value="MBW0544703.1"/>
    <property type="molecule type" value="Genomic_DNA"/>
</dbReference>
<organism evidence="1 2">
    <name type="scientific">Austropuccinia psidii MF-1</name>
    <dbReference type="NCBI Taxonomy" id="1389203"/>
    <lineage>
        <taxon>Eukaryota</taxon>
        <taxon>Fungi</taxon>
        <taxon>Dikarya</taxon>
        <taxon>Basidiomycota</taxon>
        <taxon>Pucciniomycotina</taxon>
        <taxon>Pucciniomycetes</taxon>
        <taxon>Pucciniales</taxon>
        <taxon>Sphaerophragmiaceae</taxon>
        <taxon>Austropuccinia</taxon>
    </lineage>
</organism>
<name>A0A9Q3IKM2_9BASI</name>
<protein>
    <submittedName>
        <fullName evidence="1">Uncharacterized protein</fullName>
    </submittedName>
</protein>
<proteinExistence type="predicted"/>
<gene>
    <name evidence="1" type="ORF">O181_084418</name>
</gene>
<evidence type="ECO:0000313" key="1">
    <source>
        <dbReference type="EMBL" id="MBW0544703.1"/>
    </source>
</evidence>
<dbReference type="Proteomes" id="UP000765509">
    <property type="component" value="Unassembled WGS sequence"/>
</dbReference>
<accession>A0A9Q3IKM2</accession>
<dbReference type="AlphaFoldDB" id="A0A9Q3IKM2"/>
<keyword evidence="2" id="KW-1185">Reference proteome</keyword>
<comment type="caution">
    <text evidence="1">The sequence shown here is derived from an EMBL/GenBank/DDBJ whole genome shotgun (WGS) entry which is preliminary data.</text>
</comment>
<evidence type="ECO:0000313" key="2">
    <source>
        <dbReference type="Proteomes" id="UP000765509"/>
    </source>
</evidence>
<reference evidence="1" key="1">
    <citation type="submission" date="2021-03" db="EMBL/GenBank/DDBJ databases">
        <title>Draft genome sequence of rust myrtle Austropuccinia psidii MF-1, a brazilian biotype.</title>
        <authorList>
            <person name="Quecine M.C."/>
            <person name="Pachon D.M.R."/>
            <person name="Bonatelli M.L."/>
            <person name="Correr F.H."/>
            <person name="Franceschini L.M."/>
            <person name="Leite T.F."/>
            <person name="Margarido G.R.A."/>
            <person name="Almeida C.A."/>
            <person name="Ferrarezi J.A."/>
            <person name="Labate C.A."/>
        </authorList>
    </citation>
    <scope>NUCLEOTIDE SEQUENCE</scope>
    <source>
        <strain evidence="1">MF-1</strain>
    </source>
</reference>
<sequence>MFIWQIAIKEYIGTINIAHKAGNIHKNFDGLSRWELANTPDNSACFPLEAEPQIPIEDINITDLGTEFSKEVIELFMQEKNLHIFTSFLDKDFKYTDWGNSLDEVGKNSHSEGIFHFFDGMSYLRTKNSCVMAL</sequence>